<keyword evidence="2" id="KW-1185">Reference proteome</keyword>
<dbReference type="EMBL" id="FOVR01000001">
    <property type="protein sequence ID" value="SFN56782.1"/>
    <property type="molecule type" value="Genomic_DNA"/>
</dbReference>
<dbReference type="PROSITE" id="PS51257">
    <property type="entry name" value="PROKAR_LIPOPROTEIN"/>
    <property type="match status" value="1"/>
</dbReference>
<accession>A0A1I5A2R0</accession>
<protein>
    <submittedName>
        <fullName evidence="1">Uncharacterized protein</fullName>
    </submittedName>
</protein>
<dbReference type="AlphaFoldDB" id="A0A1I5A2R0"/>
<organism evidence="1 2">
    <name type="scientific">Cohaesibacter marisflavi</name>
    <dbReference type="NCBI Taxonomy" id="655353"/>
    <lineage>
        <taxon>Bacteria</taxon>
        <taxon>Pseudomonadati</taxon>
        <taxon>Pseudomonadota</taxon>
        <taxon>Alphaproteobacteria</taxon>
        <taxon>Hyphomicrobiales</taxon>
        <taxon>Cohaesibacteraceae</taxon>
    </lineage>
</organism>
<proteinExistence type="predicted"/>
<evidence type="ECO:0000313" key="2">
    <source>
        <dbReference type="Proteomes" id="UP000199236"/>
    </source>
</evidence>
<sequence length="297" mass="34177">MEKRNYFTDLPSIPSGRRGAGLTVLCALVLGLSACSSRVGDLGRPESNSFAEGFMHNTGRLKAKLTGELVSDFNFTDEEKTMRNLAWNLIRPPHAEDWISSDLWKFYSSLQNVGLHLLTETQTARLTPLIDMGFDPKRYYWVLHSEKYASHHVRYERIIQDIQQDRDALASFVPAAERVVAMDNERMAALERKVDMDPRELKNAYARVDENKRYIAWVWRSLKYRMTAYAYAIKKLEIETPSPRVHEANQALRFLLADFEEQNGTIAASDSQGAANTPLPSRYTRRQWDKVDRTLIK</sequence>
<name>A0A1I5A2R0_9HYPH</name>
<evidence type="ECO:0000313" key="1">
    <source>
        <dbReference type="EMBL" id="SFN56782.1"/>
    </source>
</evidence>
<dbReference type="Proteomes" id="UP000199236">
    <property type="component" value="Unassembled WGS sequence"/>
</dbReference>
<reference evidence="1 2" key="1">
    <citation type="submission" date="2016-10" db="EMBL/GenBank/DDBJ databases">
        <authorList>
            <person name="de Groot N.N."/>
        </authorList>
    </citation>
    <scope>NUCLEOTIDE SEQUENCE [LARGE SCALE GENOMIC DNA]</scope>
    <source>
        <strain evidence="1 2">CGMCC 1.9157</strain>
    </source>
</reference>
<gene>
    <name evidence="1" type="ORF">SAMN04488056_101324</name>
</gene>